<keyword evidence="5 11" id="KW-0812">Transmembrane</keyword>
<dbReference type="InterPro" id="IPR003445">
    <property type="entry name" value="Cat_transpt"/>
</dbReference>
<keyword evidence="7 11" id="KW-1133">Transmembrane helix</keyword>
<dbReference type="RefSeq" id="WP_149893303.1">
    <property type="nucleotide sequence ID" value="NZ_JBHUFA010000016.1"/>
</dbReference>
<evidence type="ECO:0000256" key="10">
    <source>
        <dbReference type="PIRNR" id="PIRNR006247"/>
    </source>
</evidence>
<feature type="transmembrane region" description="Helical" evidence="11">
    <location>
        <begin position="389"/>
        <end position="411"/>
    </location>
</feature>
<evidence type="ECO:0000256" key="4">
    <source>
        <dbReference type="ARBA" id="ARBA00022538"/>
    </source>
</evidence>
<feature type="transmembrane region" description="Helical" evidence="11">
    <location>
        <begin position="39"/>
        <end position="58"/>
    </location>
</feature>
<dbReference type="Pfam" id="PF02386">
    <property type="entry name" value="TrkH"/>
    <property type="match status" value="2"/>
</dbReference>
<dbReference type="PANTHER" id="PTHR32024">
    <property type="entry name" value="TRK SYSTEM POTASSIUM UPTAKE PROTEIN TRKG-RELATED"/>
    <property type="match status" value="1"/>
</dbReference>
<evidence type="ECO:0000256" key="8">
    <source>
        <dbReference type="ARBA" id="ARBA00023065"/>
    </source>
</evidence>
<dbReference type="PIRSF" id="PIRSF006247">
    <property type="entry name" value="TrkH"/>
    <property type="match status" value="1"/>
</dbReference>
<evidence type="ECO:0000256" key="6">
    <source>
        <dbReference type="ARBA" id="ARBA00022958"/>
    </source>
</evidence>
<comment type="similarity">
    <text evidence="10">Belongs to the TrkH potassium transport family.</text>
</comment>
<name>A0ABW4K087_9HYPH</name>
<feature type="transmembrane region" description="Helical" evidence="11">
    <location>
        <begin position="322"/>
        <end position="343"/>
    </location>
</feature>
<evidence type="ECO:0000256" key="11">
    <source>
        <dbReference type="SAM" id="Phobius"/>
    </source>
</evidence>
<feature type="transmembrane region" description="Helical" evidence="11">
    <location>
        <begin position="70"/>
        <end position="90"/>
    </location>
</feature>
<dbReference type="EMBL" id="JBHUFA010000016">
    <property type="protein sequence ID" value="MFD1697517.1"/>
    <property type="molecule type" value="Genomic_DNA"/>
</dbReference>
<evidence type="ECO:0000313" key="13">
    <source>
        <dbReference type="Proteomes" id="UP001597327"/>
    </source>
</evidence>
<dbReference type="Proteomes" id="UP001597327">
    <property type="component" value="Unassembled WGS sequence"/>
</dbReference>
<evidence type="ECO:0000313" key="12">
    <source>
        <dbReference type="EMBL" id="MFD1697517.1"/>
    </source>
</evidence>
<feature type="transmembrane region" description="Helical" evidence="11">
    <location>
        <begin position="132"/>
        <end position="149"/>
    </location>
</feature>
<keyword evidence="10" id="KW-0997">Cell inner membrane</keyword>
<feature type="transmembrane region" description="Helical" evidence="11">
    <location>
        <begin position="234"/>
        <end position="256"/>
    </location>
</feature>
<keyword evidence="6 10" id="KW-0630">Potassium</keyword>
<organism evidence="12 13">
    <name type="scientific">Roseibium aestuarii</name>
    <dbReference type="NCBI Taxonomy" id="2600299"/>
    <lineage>
        <taxon>Bacteria</taxon>
        <taxon>Pseudomonadati</taxon>
        <taxon>Pseudomonadota</taxon>
        <taxon>Alphaproteobacteria</taxon>
        <taxon>Hyphomicrobiales</taxon>
        <taxon>Stappiaceae</taxon>
        <taxon>Roseibium</taxon>
    </lineage>
</organism>
<sequence length="480" mass="51940">MDFRAVALPIGKLLIVIAVFMLIPASVDLMARNSDWQAFLFSAAIIGCIGALSTAALSGRSGTLRRRETFLFVNMAWLAFCTAGAVPLYASGLHISFTDAFFESASGLTTTGSTILTGLDKLPPGILLWRSLLQWIGGIGIVVIGIWLLPGLRVGGSQLFAIESSENTAKPYGRIEPFMMRLLTLYGTLTVTCILLYIACGMTLFQAINHAMTTVSTGGYSTSDSSFGQFSGNAVFWVSSVFMLASSVPFLFLIRLIEGRELNDKQQVFWLLGIVAAASAAIFLDQRWVQSDDPFHLLTMAVFHVASVITTTGYAATDYLQWGPFIIALFFLLTFLGGCSGSTSGGFKIFRIVLLLQFILSLLRRMVFPHRILAPRYGDKPISPSVMEGVLVFGILYAGTFALFAMIYGFFGLDLPTALSASITALANVGPGVGDIIGPSGTFKPMPDAVKWMLSIQMILGRLEIIAGLILISPDFWLED</sequence>
<evidence type="ECO:0000256" key="3">
    <source>
        <dbReference type="ARBA" id="ARBA00022475"/>
    </source>
</evidence>
<comment type="subcellular location">
    <subcellularLocation>
        <location evidence="10">Cell inner membrane</location>
        <topology evidence="10">Multi-pass membrane protein</topology>
    </subcellularLocation>
    <subcellularLocation>
        <location evidence="1">Cell membrane</location>
        <topology evidence="1">Multi-pass membrane protein</topology>
    </subcellularLocation>
</comment>
<keyword evidence="9 10" id="KW-0472">Membrane</keyword>
<keyword evidence="2 10" id="KW-0813">Transport</keyword>
<feature type="transmembrane region" description="Helical" evidence="11">
    <location>
        <begin position="349"/>
        <end position="368"/>
    </location>
</feature>
<keyword evidence="8 10" id="KW-0406">Ion transport</keyword>
<evidence type="ECO:0000256" key="1">
    <source>
        <dbReference type="ARBA" id="ARBA00004651"/>
    </source>
</evidence>
<comment type="caution">
    <text evidence="12">The sequence shown here is derived from an EMBL/GenBank/DDBJ whole genome shotgun (WGS) entry which is preliminary data.</text>
</comment>
<keyword evidence="3 10" id="KW-1003">Cell membrane</keyword>
<protein>
    <recommendedName>
        <fullName evidence="10">Trk system potassium uptake protein</fullName>
    </recommendedName>
</protein>
<evidence type="ECO:0000256" key="2">
    <source>
        <dbReference type="ARBA" id="ARBA00022448"/>
    </source>
</evidence>
<keyword evidence="4 10" id="KW-0633">Potassium transport</keyword>
<evidence type="ECO:0000256" key="7">
    <source>
        <dbReference type="ARBA" id="ARBA00022989"/>
    </source>
</evidence>
<keyword evidence="13" id="KW-1185">Reference proteome</keyword>
<gene>
    <name evidence="12" type="ORF">ACFSC7_18520</name>
</gene>
<reference evidence="13" key="1">
    <citation type="journal article" date="2019" name="Int. J. Syst. Evol. Microbiol.">
        <title>The Global Catalogue of Microorganisms (GCM) 10K type strain sequencing project: providing services to taxonomists for standard genome sequencing and annotation.</title>
        <authorList>
            <consortium name="The Broad Institute Genomics Platform"/>
            <consortium name="The Broad Institute Genome Sequencing Center for Infectious Disease"/>
            <person name="Wu L."/>
            <person name="Ma J."/>
        </authorList>
    </citation>
    <scope>NUCLEOTIDE SEQUENCE [LARGE SCALE GENOMIC DNA]</scope>
    <source>
        <strain evidence="13">JCM 3369</strain>
    </source>
</reference>
<feature type="transmembrane region" description="Helical" evidence="11">
    <location>
        <begin position="7"/>
        <end position="27"/>
    </location>
</feature>
<feature type="transmembrane region" description="Helical" evidence="11">
    <location>
        <begin position="295"/>
        <end position="315"/>
    </location>
</feature>
<feature type="transmembrane region" description="Helical" evidence="11">
    <location>
        <begin position="268"/>
        <end position="289"/>
    </location>
</feature>
<evidence type="ECO:0000256" key="5">
    <source>
        <dbReference type="ARBA" id="ARBA00022692"/>
    </source>
</evidence>
<feature type="transmembrane region" description="Helical" evidence="11">
    <location>
        <begin position="183"/>
        <end position="208"/>
    </location>
</feature>
<comment type="function">
    <text evidence="10">Low-affinity potassium transport system. Interacts with Trk system potassium uptake protein TrkA.</text>
</comment>
<evidence type="ECO:0000256" key="9">
    <source>
        <dbReference type="ARBA" id="ARBA00023136"/>
    </source>
</evidence>
<proteinExistence type="inferred from homology"/>
<dbReference type="PANTHER" id="PTHR32024:SF3">
    <property type="entry name" value="TRK SYSTEM POTASSIUM UPTAKE PROTEIN"/>
    <property type="match status" value="1"/>
</dbReference>
<accession>A0ABW4K087</accession>
<dbReference type="InterPro" id="IPR004772">
    <property type="entry name" value="TrkH"/>
</dbReference>